<proteinExistence type="predicted"/>
<dbReference type="EMBL" id="FNCF01000004">
    <property type="protein sequence ID" value="SDG49555.1"/>
    <property type="molecule type" value="Genomic_DNA"/>
</dbReference>
<dbReference type="AlphaFoldDB" id="A0A1G7UPN1"/>
<evidence type="ECO:0000313" key="2">
    <source>
        <dbReference type="Proteomes" id="UP000198863"/>
    </source>
</evidence>
<dbReference type="Proteomes" id="UP000198863">
    <property type="component" value="Unassembled WGS sequence"/>
</dbReference>
<keyword evidence="2" id="KW-1185">Reference proteome</keyword>
<evidence type="ECO:0000313" key="1">
    <source>
        <dbReference type="EMBL" id="SDG49555.1"/>
    </source>
</evidence>
<sequence>MLVLGETMTDGVRDKLTPVLADGAVVASLRSRGWQETVAATVGDRAWTYRGERDQLLAQQDDDAAARFRARRTGFATDLWEIELHEEPVAMELVSAAHGTHRFTSGGRVLGTTSATSWTAALSLDPAPGVPLDQQVFLLWVALVTRRRTRPVAV</sequence>
<protein>
    <submittedName>
        <fullName evidence="1">Uncharacterized protein</fullName>
    </submittedName>
</protein>
<reference evidence="2" key="1">
    <citation type="submission" date="2016-10" db="EMBL/GenBank/DDBJ databases">
        <authorList>
            <person name="Varghese N."/>
            <person name="Submissions S."/>
        </authorList>
    </citation>
    <scope>NUCLEOTIDE SEQUENCE [LARGE SCALE GENOMIC DNA]</scope>
    <source>
        <strain evidence="2">DSM 44526</strain>
    </source>
</reference>
<organism evidence="1 2">
    <name type="scientific">Klenkia brasiliensis</name>
    <dbReference type="NCBI Taxonomy" id="333142"/>
    <lineage>
        <taxon>Bacteria</taxon>
        <taxon>Bacillati</taxon>
        <taxon>Actinomycetota</taxon>
        <taxon>Actinomycetes</taxon>
        <taxon>Geodermatophilales</taxon>
        <taxon>Geodermatophilaceae</taxon>
        <taxon>Klenkia</taxon>
    </lineage>
</organism>
<accession>A0A1G7UPN1</accession>
<dbReference type="OrthoDB" id="5187577at2"/>
<name>A0A1G7UPN1_9ACTN</name>
<gene>
    <name evidence="1" type="ORF">SAMN05660324_2724</name>
</gene>
<dbReference type="RefSeq" id="WP_091063624.1">
    <property type="nucleotide sequence ID" value="NZ_FNCF01000004.1"/>
</dbReference>